<name>A0A8H6SJJ4_9AGAR</name>
<reference evidence="1" key="1">
    <citation type="submission" date="2020-05" db="EMBL/GenBank/DDBJ databases">
        <title>Mycena genomes resolve the evolution of fungal bioluminescence.</title>
        <authorList>
            <person name="Tsai I.J."/>
        </authorList>
    </citation>
    <scope>NUCLEOTIDE SEQUENCE</scope>
    <source>
        <strain evidence="1">171206Taipei</strain>
    </source>
</reference>
<keyword evidence="2" id="KW-1185">Reference proteome</keyword>
<evidence type="ECO:0000313" key="2">
    <source>
        <dbReference type="Proteomes" id="UP000636479"/>
    </source>
</evidence>
<dbReference type="RefSeq" id="XP_037218860.1">
    <property type="nucleotide sequence ID" value="XM_037365618.1"/>
</dbReference>
<gene>
    <name evidence="1" type="ORF">MIND_00897200</name>
</gene>
<proteinExistence type="predicted"/>
<protein>
    <submittedName>
        <fullName evidence="1">Beta-hexosaminidase</fullName>
    </submittedName>
</protein>
<accession>A0A8H6SJJ4</accession>
<dbReference type="Proteomes" id="UP000636479">
    <property type="component" value="Unassembled WGS sequence"/>
</dbReference>
<dbReference type="OrthoDB" id="428480at2759"/>
<dbReference type="AlphaFoldDB" id="A0A8H6SJJ4"/>
<sequence>MRHKTCSMLSPEPKLISPPTSCRFFQRADRGASNATSFKVSPTLASLTITLQNTTTVLPIATEAVKDCSSRIEGYTLAIPKTGAPAVLSANSTSVNIVKDSPAYSVISLTFANESPAGHLRLATPATVNFTTRLITATAKVLPGKYFSAGGDALSRHGSMHTRSTSAVQNSQAHLVLGGQQLLWAKQSNPSNLD</sequence>
<comment type="caution">
    <text evidence="1">The sequence shown here is derived from an EMBL/GenBank/DDBJ whole genome shotgun (WGS) entry which is preliminary data.</text>
</comment>
<dbReference type="EMBL" id="JACAZF010000007">
    <property type="protein sequence ID" value="KAF7299472.1"/>
    <property type="molecule type" value="Genomic_DNA"/>
</dbReference>
<evidence type="ECO:0000313" key="1">
    <source>
        <dbReference type="EMBL" id="KAF7299472.1"/>
    </source>
</evidence>
<dbReference type="GeneID" id="59348134"/>
<organism evidence="1 2">
    <name type="scientific">Mycena indigotica</name>
    <dbReference type="NCBI Taxonomy" id="2126181"/>
    <lineage>
        <taxon>Eukaryota</taxon>
        <taxon>Fungi</taxon>
        <taxon>Dikarya</taxon>
        <taxon>Basidiomycota</taxon>
        <taxon>Agaricomycotina</taxon>
        <taxon>Agaricomycetes</taxon>
        <taxon>Agaricomycetidae</taxon>
        <taxon>Agaricales</taxon>
        <taxon>Marasmiineae</taxon>
        <taxon>Mycenaceae</taxon>
        <taxon>Mycena</taxon>
    </lineage>
</organism>